<evidence type="ECO:0000259" key="3">
    <source>
        <dbReference type="Pfam" id="PF25917"/>
    </source>
</evidence>
<keyword evidence="1" id="KW-0175">Coiled coil</keyword>
<feature type="domain" description="Multidrug resistance protein MdtA-like barrel-sandwich hybrid" evidence="3">
    <location>
        <begin position="71"/>
        <end position="217"/>
    </location>
</feature>
<proteinExistence type="predicted"/>
<protein>
    <submittedName>
        <fullName evidence="4">Efflux RND transporter periplasmic adaptor subunit</fullName>
    </submittedName>
</protein>
<evidence type="ECO:0000313" key="4">
    <source>
        <dbReference type="EMBL" id="MDP4575998.1"/>
    </source>
</evidence>
<dbReference type="EMBL" id="JAVAIM010000001">
    <property type="protein sequence ID" value="MDP4575998.1"/>
    <property type="molecule type" value="Genomic_DNA"/>
</dbReference>
<keyword evidence="2" id="KW-0812">Transmembrane</keyword>
<dbReference type="PANTHER" id="PTHR30469">
    <property type="entry name" value="MULTIDRUG RESISTANCE PROTEIN MDTA"/>
    <property type="match status" value="1"/>
</dbReference>
<dbReference type="Gene3D" id="2.40.50.100">
    <property type="match status" value="1"/>
</dbReference>
<comment type="caution">
    <text evidence="4">The sequence shown here is derived from an EMBL/GenBank/DDBJ whole genome shotgun (WGS) entry which is preliminary data.</text>
</comment>
<sequence>MAFDFRNMSFSRQILPVIAIIGLVAAVIFIFFGLPDRELTEPDREPPRAPDAMAESSRVAGAGIVEPSSELVQIGSALSGLVTGLFVQPGDRVTEGQVLFTVDDRAARASLQEARAAIAEAQASIAEANTARATASRQLALYRNIDDPAAVSRAEVIRAEGEAASANERLRLARARLEAAQARANSAQTEIGRLTVRAPIAGEILAVNIRKGEYVSTMGGGNAQPFIEMGQTQPLYVRIDIDEEQAARVAMGADAIVSPRGAAERRVKASFVRAEPLVVPKRSLTNSAQERVDVRVLQVLYELPESNGLFRVGQQVDAYIPAGSGAQGDAE</sequence>
<evidence type="ECO:0000256" key="2">
    <source>
        <dbReference type="SAM" id="Phobius"/>
    </source>
</evidence>
<evidence type="ECO:0000313" key="5">
    <source>
        <dbReference type="Proteomes" id="UP001240639"/>
    </source>
</evidence>
<dbReference type="Gene3D" id="1.10.287.470">
    <property type="entry name" value="Helix hairpin bin"/>
    <property type="match status" value="1"/>
</dbReference>
<dbReference type="SUPFAM" id="SSF111369">
    <property type="entry name" value="HlyD-like secretion proteins"/>
    <property type="match status" value="1"/>
</dbReference>
<keyword evidence="2" id="KW-1133">Transmembrane helix</keyword>
<dbReference type="RefSeq" id="WP_305933225.1">
    <property type="nucleotide sequence ID" value="NZ_JAVAIM010000001.1"/>
</dbReference>
<dbReference type="PANTHER" id="PTHR30469:SF33">
    <property type="entry name" value="SLR1207 PROTEIN"/>
    <property type="match status" value="1"/>
</dbReference>
<organism evidence="4 5">
    <name type="scientific">Qipengyuania profundimaris</name>
    <dbReference type="NCBI Taxonomy" id="3067652"/>
    <lineage>
        <taxon>Bacteria</taxon>
        <taxon>Pseudomonadati</taxon>
        <taxon>Pseudomonadota</taxon>
        <taxon>Alphaproteobacteria</taxon>
        <taxon>Sphingomonadales</taxon>
        <taxon>Erythrobacteraceae</taxon>
        <taxon>Qipengyuania</taxon>
    </lineage>
</organism>
<feature type="coiled-coil region" evidence="1">
    <location>
        <begin position="111"/>
        <end position="197"/>
    </location>
</feature>
<dbReference type="Proteomes" id="UP001240639">
    <property type="component" value="Unassembled WGS sequence"/>
</dbReference>
<feature type="transmembrane region" description="Helical" evidence="2">
    <location>
        <begin position="14"/>
        <end position="34"/>
    </location>
</feature>
<dbReference type="Gene3D" id="2.40.30.170">
    <property type="match status" value="1"/>
</dbReference>
<evidence type="ECO:0000256" key="1">
    <source>
        <dbReference type="SAM" id="Coils"/>
    </source>
</evidence>
<reference evidence="4 5" key="1">
    <citation type="submission" date="2023-08" db="EMBL/GenBank/DDBJ databases">
        <title>genomic of G39.</title>
        <authorList>
            <person name="Wang Y."/>
        </authorList>
    </citation>
    <scope>NUCLEOTIDE SEQUENCE [LARGE SCALE GENOMIC DNA]</scope>
    <source>
        <strain evidence="4 5">G39</strain>
    </source>
</reference>
<name>A0ABT9HS65_9SPHN</name>
<keyword evidence="5" id="KW-1185">Reference proteome</keyword>
<gene>
    <name evidence="4" type="ORF">Q9K02_12675</name>
</gene>
<accession>A0ABT9HS65</accession>
<keyword evidence="2" id="KW-0472">Membrane</keyword>
<dbReference type="InterPro" id="IPR058625">
    <property type="entry name" value="MdtA-like_BSH"/>
</dbReference>
<dbReference type="Pfam" id="PF25917">
    <property type="entry name" value="BSH_RND"/>
    <property type="match status" value="1"/>
</dbReference>